<evidence type="ECO:0000256" key="7">
    <source>
        <dbReference type="ARBA" id="ARBA00023180"/>
    </source>
</evidence>
<evidence type="ECO:0000256" key="1">
    <source>
        <dbReference type="ARBA" id="ARBA00004141"/>
    </source>
</evidence>
<feature type="transmembrane region" description="Helical" evidence="10">
    <location>
        <begin position="128"/>
        <end position="148"/>
    </location>
</feature>
<feature type="transmembrane region" description="Helical" evidence="10">
    <location>
        <begin position="13"/>
        <end position="40"/>
    </location>
</feature>
<keyword evidence="2 8" id="KW-0812">Transmembrane</keyword>
<dbReference type="PANTHER" id="PTHR12064">
    <property type="entry name" value="METAL TRANSPORTER CNNM"/>
    <property type="match status" value="1"/>
</dbReference>
<proteinExistence type="predicted"/>
<feature type="transmembrane region" description="Helical" evidence="10">
    <location>
        <begin position="676"/>
        <end position="700"/>
    </location>
</feature>
<name>A0A5N5G1T3_9ROSA</name>
<dbReference type="Pfam" id="PF01595">
    <property type="entry name" value="CNNM"/>
    <property type="match status" value="1"/>
</dbReference>
<accession>A0A5N5G1T3</accession>
<dbReference type="PROSITE" id="PS51846">
    <property type="entry name" value="CNNM"/>
    <property type="match status" value="1"/>
</dbReference>
<feature type="region of interest" description="Disordered" evidence="9">
    <location>
        <begin position="536"/>
        <end position="570"/>
    </location>
</feature>
<comment type="caution">
    <text evidence="12">The sequence shown here is derived from an EMBL/GenBank/DDBJ whole genome shotgun (WGS) entry which is preliminary data.</text>
</comment>
<evidence type="ECO:0000256" key="3">
    <source>
        <dbReference type="ARBA" id="ARBA00022737"/>
    </source>
</evidence>
<dbReference type="GO" id="GO:0005737">
    <property type="term" value="C:cytoplasm"/>
    <property type="evidence" value="ECO:0007669"/>
    <property type="project" value="TreeGrafter"/>
</dbReference>
<dbReference type="Proteomes" id="UP000327157">
    <property type="component" value="Unassembled WGS sequence"/>
</dbReference>
<dbReference type="FunFam" id="3.10.580.10:FF:000015">
    <property type="entry name" value="DUF21 domain-containing protein"/>
    <property type="match status" value="1"/>
</dbReference>
<dbReference type="PANTHER" id="PTHR12064:SF72">
    <property type="entry name" value="CBS DOMAIN PROTEIN"/>
    <property type="match status" value="1"/>
</dbReference>
<evidence type="ECO:0000313" key="12">
    <source>
        <dbReference type="EMBL" id="KAB2604474.1"/>
    </source>
</evidence>
<dbReference type="AlphaFoldDB" id="A0A5N5G1T3"/>
<dbReference type="InterPro" id="IPR045095">
    <property type="entry name" value="ACDP"/>
</dbReference>
<dbReference type="InterPro" id="IPR021855">
    <property type="entry name" value="PAM68-like"/>
</dbReference>
<feature type="compositionally biased region" description="Polar residues" evidence="9">
    <location>
        <begin position="609"/>
        <end position="618"/>
    </location>
</feature>
<dbReference type="EMBL" id="SMOL01000616">
    <property type="protein sequence ID" value="KAB2604474.1"/>
    <property type="molecule type" value="Genomic_DNA"/>
</dbReference>
<dbReference type="GO" id="GO:0016020">
    <property type="term" value="C:membrane"/>
    <property type="evidence" value="ECO:0007669"/>
    <property type="project" value="UniProtKB-SubCell"/>
</dbReference>
<feature type="transmembrane region" description="Helical" evidence="10">
    <location>
        <begin position="642"/>
        <end position="664"/>
    </location>
</feature>
<gene>
    <name evidence="12" type="ORF">D8674_042506</name>
</gene>
<evidence type="ECO:0000256" key="5">
    <source>
        <dbReference type="ARBA" id="ARBA00023122"/>
    </source>
</evidence>
<dbReference type="InterPro" id="IPR046342">
    <property type="entry name" value="CBS_dom_sf"/>
</dbReference>
<evidence type="ECO:0000256" key="6">
    <source>
        <dbReference type="ARBA" id="ARBA00023136"/>
    </source>
</evidence>
<feature type="region of interest" description="Disordered" evidence="9">
    <location>
        <begin position="480"/>
        <end position="513"/>
    </location>
</feature>
<evidence type="ECO:0000259" key="11">
    <source>
        <dbReference type="PROSITE" id="PS51846"/>
    </source>
</evidence>
<keyword evidence="3" id="KW-0677">Repeat</keyword>
<evidence type="ECO:0000313" key="13">
    <source>
        <dbReference type="Proteomes" id="UP000327157"/>
    </source>
</evidence>
<keyword evidence="13" id="KW-1185">Reference proteome</keyword>
<keyword evidence="4 8" id="KW-1133">Transmembrane helix</keyword>
<evidence type="ECO:0000256" key="2">
    <source>
        <dbReference type="ARBA" id="ARBA00022692"/>
    </source>
</evidence>
<organism evidence="12 13">
    <name type="scientific">Pyrus ussuriensis x Pyrus communis</name>
    <dbReference type="NCBI Taxonomy" id="2448454"/>
    <lineage>
        <taxon>Eukaryota</taxon>
        <taxon>Viridiplantae</taxon>
        <taxon>Streptophyta</taxon>
        <taxon>Embryophyta</taxon>
        <taxon>Tracheophyta</taxon>
        <taxon>Spermatophyta</taxon>
        <taxon>Magnoliopsida</taxon>
        <taxon>eudicotyledons</taxon>
        <taxon>Gunneridae</taxon>
        <taxon>Pentapetalae</taxon>
        <taxon>rosids</taxon>
        <taxon>fabids</taxon>
        <taxon>Rosales</taxon>
        <taxon>Rosaceae</taxon>
        <taxon>Amygdaloideae</taxon>
        <taxon>Maleae</taxon>
        <taxon>Pyrus</taxon>
    </lineage>
</organism>
<comment type="subcellular location">
    <subcellularLocation>
        <location evidence="1">Membrane</location>
        <topology evidence="1">Multi-pass membrane protein</topology>
    </subcellularLocation>
</comment>
<keyword evidence="6 8" id="KW-0472">Membrane</keyword>
<feature type="compositionally biased region" description="Low complexity" evidence="9">
    <location>
        <begin position="482"/>
        <end position="497"/>
    </location>
</feature>
<keyword evidence="5" id="KW-0129">CBS domain</keyword>
<protein>
    <submittedName>
        <fullName evidence="12">DUF21 domain-containing protein</fullName>
    </submittedName>
</protein>
<dbReference type="Gene3D" id="3.10.580.10">
    <property type="entry name" value="CBS-domain"/>
    <property type="match status" value="2"/>
</dbReference>
<dbReference type="CDD" id="cd04590">
    <property type="entry name" value="CBS_pair_CorC_HlyC_assoc"/>
    <property type="match status" value="1"/>
</dbReference>
<feature type="region of interest" description="Disordered" evidence="9">
    <location>
        <begin position="602"/>
        <end position="632"/>
    </location>
</feature>
<keyword evidence="7" id="KW-0325">Glycoprotein</keyword>
<dbReference type="InterPro" id="IPR002550">
    <property type="entry name" value="CNNM"/>
</dbReference>
<evidence type="ECO:0000256" key="4">
    <source>
        <dbReference type="ARBA" id="ARBA00022989"/>
    </source>
</evidence>
<reference evidence="12 13" key="2">
    <citation type="submission" date="2019-11" db="EMBL/GenBank/DDBJ databases">
        <title>A de novo genome assembly of a pear dwarfing rootstock.</title>
        <authorList>
            <person name="Wang F."/>
            <person name="Wang J."/>
            <person name="Li S."/>
            <person name="Zhang Y."/>
            <person name="Fang M."/>
            <person name="Ma L."/>
            <person name="Zhao Y."/>
            <person name="Jiang S."/>
        </authorList>
    </citation>
    <scope>NUCLEOTIDE SEQUENCE [LARGE SCALE GENOMIC DNA]</scope>
    <source>
        <strain evidence="12">S2</strain>
        <tissue evidence="12">Leaf</tissue>
    </source>
</reference>
<sequence length="737" mass="81559">MRDHDILCCETDFWVFIVICVVLVAFAGIASGLALGLLSFSQVDLEVLIKSGQPQDQKDAAKVLPLVKNEHLLLCTLLIGKSLAMEALPIFLESLLPFWAAILVSVTLVLAFAEVIPQAVCSRYGLHLGAKMTHLVRLLIVVFLPLSYPFSKLLDCLLGKGHSALLRRAELKTLVDLHANEAGKGGELSHHETMIIGGALDLTFKTAKDAMTPISQTFSLDINSKLDKNTLGLIASKGHSRIPIYSGTPTNIIGLILLKNLVFIRPEDEKTIKYLTIRKIPRVYEDWPLYDILHQFKKGHSHMVAVVKSNKDINSKSNSKLAGSGGLIFPQEQERLSTSEDMSSPLSSSETAYSIPASKHVVEEAQELETQNTQQRQGLRTQNVSSEIIESVQSCMDEEVIGIITMEDVMEELLQEDILDETDEYVDVHKKIKINLLPFSRRSSPSKSPRKSAPLIYWRTPQQSPLSSYSTPAAGSPLLPYSRRSSAPKSPRKSASPIYWRTPEPSPLSTYSTPATGSPIYPYNQQSFIRPALHASAGPVRSCPSSHRASRKSDDEKLPNPSDHKVYRCSSPWKPKTLTFHPRTLQNQSHPKRSTYKTHANAKGFGSEQPATTNETPTSKNSGKNDNNDGDEEVPQVVFERMLVRIIAAVGLPLATGFAFLKVFDAVKENHLWDVPLWLPFLTTLLTFGTSALGIAYGALSTSWDAEKKGSVLGLEEAQSNWVEMWREEDESNNSNK</sequence>
<dbReference type="Pfam" id="PF11947">
    <property type="entry name" value="DUF3464"/>
    <property type="match status" value="1"/>
</dbReference>
<evidence type="ECO:0000256" key="9">
    <source>
        <dbReference type="SAM" id="MobiDB-lite"/>
    </source>
</evidence>
<dbReference type="GO" id="GO:0030026">
    <property type="term" value="P:intracellular manganese ion homeostasis"/>
    <property type="evidence" value="ECO:0007669"/>
    <property type="project" value="TreeGrafter"/>
</dbReference>
<evidence type="ECO:0000256" key="10">
    <source>
        <dbReference type="SAM" id="Phobius"/>
    </source>
</evidence>
<evidence type="ECO:0000256" key="8">
    <source>
        <dbReference type="PROSITE-ProRule" id="PRU01193"/>
    </source>
</evidence>
<feature type="domain" description="CNNM transmembrane" evidence="11">
    <location>
        <begin position="9"/>
        <end position="192"/>
    </location>
</feature>
<feature type="transmembrane region" description="Helical" evidence="10">
    <location>
        <begin position="98"/>
        <end position="116"/>
    </location>
</feature>
<dbReference type="SUPFAM" id="SSF54631">
    <property type="entry name" value="CBS-domain pair"/>
    <property type="match status" value="1"/>
</dbReference>
<dbReference type="InterPro" id="IPR044751">
    <property type="entry name" value="Ion_transp-like_CBS"/>
</dbReference>
<dbReference type="GO" id="GO:0010960">
    <property type="term" value="P:magnesium ion homeostasis"/>
    <property type="evidence" value="ECO:0007669"/>
    <property type="project" value="InterPro"/>
</dbReference>
<reference evidence="12 13" key="1">
    <citation type="submission" date="2019-09" db="EMBL/GenBank/DDBJ databases">
        <authorList>
            <person name="Ou C."/>
        </authorList>
    </citation>
    <scope>NUCLEOTIDE SEQUENCE [LARGE SCALE GENOMIC DNA]</scope>
    <source>
        <strain evidence="12">S2</strain>
        <tissue evidence="12">Leaf</tissue>
    </source>
</reference>
<feature type="compositionally biased region" description="Basic and acidic residues" evidence="9">
    <location>
        <begin position="551"/>
        <end position="566"/>
    </location>
</feature>
<dbReference type="OrthoDB" id="5353557at2759"/>